<dbReference type="InterPro" id="IPR036259">
    <property type="entry name" value="MFS_trans_sf"/>
</dbReference>
<comment type="similarity">
    <text evidence="2">Belongs to the major facilitator superfamily.</text>
</comment>
<dbReference type="InterPro" id="IPR020846">
    <property type="entry name" value="MFS_dom"/>
</dbReference>
<gene>
    <name evidence="9" type="ORF">NGB36_05070</name>
</gene>
<keyword evidence="10" id="KW-1185">Reference proteome</keyword>
<feature type="transmembrane region" description="Helical" evidence="7">
    <location>
        <begin position="134"/>
        <end position="158"/>
    </location>
</feature>
<dbReference type="RefSeq" id="WP_255918840.1">
    <property type="nucleotide sequence ID" value="NZ_JANFNG010000002.1"/>
</dbReference>
<evidence type="ECO:0000256" key="2">
    <source>
        <dbReference type="ARBA" id="ARBA00008335"/>
    </source>
</evidence>
<comment type="caution">
    <text evidence="9">The sequence shown here is derived from an EMBL/GenBank/DDBJ whole genome shotgun (WGS) entry which is preliminary data.</text>
</comment>
<evidence type="ECO:0000256" key="7">
    <source>
        <dbReference type="SAM" id="Phobius"/>
    </source>
</evidence>
<feature type="transmembrane region" description="Helical" evidence="7">
    <location>
        <begin position="164"/>
        <end position="185"/>
    </location>
</feature>
<feature type="transmembrane region" description="Helical" evidence="7">
    <location>
        <begin position="12"/>
        <end position="37"/>
    </location>
</feature>
<evidence type="ECO:0000256" key="1">
    <source>
        <dbReference type="ARBA" id="ARBA00004651"/>
    </source>
</evidence>
<dbReference type="SUPFAM" id="SSF103473">
    <property type="entry name" value="MFS general substrate transporter"/>
    <property type="match status" value="1"/>
</dbReference>
<evidence type="ECO:0000256" key="4">
    <source>
        <dbReference type="ARBA" id="ARBA00022692"/>
    </source>
</evidence>
<name>A0ABT1PQM9_9ACTN</name>
<feature type="transmembrane region" description="Helical" evidence="7">
    <location>
        <begin position="101"/>
        <end position="122"/>
    </location>
</feature>
<comment type="subcellular location">
    <subcellularLocation>
        <location evidence="1">Cell membrane</location>
        <topology evidence="1">Multi-pass membrane protein</topology>
    </subcellularLocation>
</comment>
<dbReference type="Gene3D" id="1.20.1250.20">
    <property type="entry name" value="MFS general substrate transporter like domains"/>
    <property type="match status" value="2"/>
</dbReference>
<feature type="transmembrane region" description="Helical" evidence="7">
    <location>
        <begin position="304"/>
        <end position="329"/>
    </location>
</feature>
<keyword evidence="6 7" id="KW-0472">Membrane</keyword>
<dbReference type="EMBL" id="JANFNG010000002">
    <property type="protein sequence ID" value="MCQ4079978.1"/>
    <property type="molecule type" value="Genomic_DNA"/>
</dbReference>
<keyword evidence="4 7" id="KW-0812">Transmembrane</keyword>
<feature type="transmembrane region" description="Helical" evidence="7">
    <location>
        <begin position="247"/>
        <end position="268"/>
    </location>
</feature>
<dbReference type="InterPro" id="IPR011701">
    <property type="entry name" value="MFS"/>
</dbReference>
<dbReference type="InterPro" id="IPR051788">
    <property type="entry name" value="MFS_Transporter"/>
</dbReference>
<keyword evidence="3" id="KW-0813">Transport</keyword>
<dbReference type="PROSITE" id="PS50850">
    <property type="entry name" value="MFS"/>
    <property type="match status" value="1"/>
</dbReference>
<sequence>MNGADAYHRGRLTWVAFAALLSFGFLNAVLGPVLPYLRACEHISYVLAVLHQAAFAVGGGLAGVLATRTGEGLPRGTVIRAGLGLAALAGIAIGYGSALPVTVGAAFLVSLLGTSALVRLWAMLAELHGERRTLALAEGEFAVSLGGIAVPVAVSALAATELSWRFAFVAGAVLVGGALLCSAGVSVPPAGRRAVPDPVPSAGRGGAARWGVQWAPTLVIVVAVVGLEFSLSFWLPSYLADDVRIGRGTAVAMAAGLYAANLAGRFAAGRLARRWSARRLLALALTVCLVGLPLLLGATGAAAAVAGLTVTGAGIGATFPLASSLHVGVCRRTADAAMGEVFGAAAAGQLLCPLLAGALAQAGSLRVGLLLLPVLVIAAAAGLAIAGRAQHV</sequence>
<dbReference type="Proteomes" id="UP001057702">
    <property type="component" value="Unassembled WGS sequence"/>
</dbReference>
<evidence type="ECO:0000313" key="10">
    <source>
        <dbReference type="Proteomes" id="UP001057702"/>
    </source>
</evidence>
<protein>
    <submittedName>
        <fullName evidence="9">MFS transporter</fullName>
    </submittedName>
</protein>
<evidence type="ECO:0000256" key="6">
    <source>
        <dbReference type="ARBA" id="ARBA00023136"/>
    </source>
</evidence>
<evidence type="ECO:0000259" key="8">
    <source>
        <dbReference type="PROSITE" id="PS50850"/>
    </source>
</evidence>
<feature type="transmembrane region" description="Helical" evidence="7">
    <location>
        <begin position="280"/>
        <end position="298"/>
    </location>
</feature>
<evidence type="ECO:0000313" key="9">
    <source>
        <dbReference type="EMBL" id="MCQ4079978.1"/>
    </source>
</evidence>
<evidence type="ECO:0000256" key="3">
    <source>
        <dbReference type="ARBA" id="ARBA00022448"/>
    </source>
</evidence>
<feature type="transmembrane region" description="Helical" evidence="7">
    <location>
        <begin position="341"/>
        <end position="361"/>
    </location>
</feature>
<feature type="transmembrane region" description="Helical" evidence="7">
    <location>
        <begin position="367"/>
        <end position="386"/>
    </location>
</feature>
<dbReference type="PANTHER" id="PTHR23514">
    <property type="entry name" value="BYPASS OF STOP CODON PROTEIN 6"/>
    <property type="match status" value="1"/>
</dbReference>
<feature type="transmembrane region" description="Helical" evidence="7">
    <location>
        <begin position="43"/>
        <end position="66"/>
    </location>
</feature>
<dbReference type="PANTHER" id="PTHR23514:SF3">
    <property type="entry name" value="BYPASS OF STOP CODON PROTEIN 6"/>
    <property type="match status" value="1"/>
</dbReference>
<dbReference type="Pfam" id="PF07690">
    <property type="entry name" value="MFS_1"/>
    <property type="match status" value="1"/>
</dbReference>
<evidence type="ECO:0000256" key="5">
    <source>
        <dbReference type="ARBA" id="ARBA00022989"/>
    </source>
</evidence>
<feature type="transmembrane region" description="Helical" evidence="7">
    <location>
        <begin position="214"/>
        <end position="235"/>
    </location>
</feature>
<reference evidence="9" key="1">
    <citation type="submission" date="2022-06" db="EMBL/GenBank/DDBJ databases">
        <title>Draft genome sequence of Streptomyces sp. RB6PN25 isolated from peat swamp forest in Thailand.</title>
        <authorList>
            <person name="Duangmal K."/>
            <person name="Klaysubun C."/>
        </authorList>
    </citation>
    <scope>NUCLEOTIDE SEQUENCE</scope>
    <source>
        <strain evidence="9">RB6PN25</strain>
    </source>
</reference>
<proteinExistence type="inferred from homology"/>
<keyword evidence="5 7" id="KW-1133">Transmembrane helix</keyword>
<organism evidence="9 10">
    <name type="scientific">Streptomyces humicola</name>
    <dbReference type="NCBI Taxonomy" id="2953240"/>
    <lineage>
        <taxon>Bacteria</taxon>
        <taxon>Bacillati</taxon>
        <taxon>Actinomycetota</taxon>
        <taxon>Actinomycetes</taxon>
        <taxon>Kitasatosporales</taxon>
        <taxon>Streptomycetaceae</taxon>
        <taxon>Streptomyces</taxon>
    </lineage>
</organism>
<feature type="transmembrane region" description="Helical" evidence="7">
    <location>
        <begin position="78"/>
        <end position="95"/>
    </location>
</feature>
<accession>A0ABT1PQM9</accession>
<feature type="domain" description="Major facilitator superfamily (MFS) profile" evidence="8">
    <location>
        <begin position="12"/>
        <end position="390"/>
    </location>
</feature>